<accession>A0A6J5USY7</accession>
<dbReference type="EMBL" id="CAEKDK010000005">
    <property type="protein sequence ID" value="CAB4279696.1"/>
    <property type="molecule type" value="Genomic_DNA"/>
</dbReference>
<proteinExistence type="predicted"/>
<dbReference type="AlphaFoldDB" id="A0A6J5USY7"/>
<sequence length="164" mass="18088">MGLGLFFPIPRRSSPTSIKGNAGQDQIPTHAETATNSWAESFPSLSLSSLLSLVVVGNMMSKRCRLSSIPGNHHDHERVMKEYQAMKDEIKARALKEEWDLLIKDYNVCVSAGLIQLQYALQKLFRVRDGIITTLSPANLDCVFGPMDDASIVRLVEGLGEVSV</sequence>
<dbReference type="Proteomes" id="UP000507222">
    <property type="component" value="Unassembled WGS sequence"/>
</dbReference>
<reference evidence="1 2" key="1">
    <citation type="submission" date="2020-05" db="EMBL/GenBank/DDBJ databases">
        <authorList>
            <person name="Campoy J."/>
            <person name="Schneeberger K."/>
            <person name="Spophaly S."/>
        </authorList>
    </citation>
    <scope>NUCLEOTIDE SEQUENCE [LARGE SCALE GENOMIC DNA]</scope>
    <source>
        <strain evidence="1">PruArmRojPasFocal</strain>
    </source>
</reference>
<evidence type="ECO:0000313" key="2">
    <source>
        <dbReference type="Proteomes" id="UP000507222"/>
    </source>
</evidence>
<organism evidence="1 2">
    <name type="scientific">Prunus armeniaca</name>
    <name type="common">Apricot</name>
    <name type="synonym">Armeniaca vulgaris</name>
    <dbReference type="NCBI Taxonomy" id="36596"/>
    <lineage>
        <taxon>Eukaryota</taxon>
        <taxon>Viridiplantae</taxon>
        <taxon>Streptophyta</taxon>
        <taxon>Embryophyta</taxon>
        <taxon>Tracheophyta</taxon>
        <taxon>Spermatophyta</taxon>
        <taxon>Magnoliopsida</taxon>
        <taxon>eudicotyledons</taxon>
        <taxon>Gunneridae</taxon>
        <taxon>Pentapetalae</taxon>
        <taxon>rosids</taxon>
        <taxon>fabids</taxon>
        <taxon>Rosales</taxon>
        <taxon>Rosaceae</taxon>
        <taxon>Amygdaloideae</taxon>
        <taxon>Amygdaleae</taxon>
        <taxon>Prunus</taxon>
    </lineage>
</organism>
<gene>
    <name evidence="1" type="ORF">CURHAP_LOCUS32180</name>
</gene>
<evidence type="ECO:0000313" key="1">
    <source>
        <dbReference type="EMBL" id="CAB4279696.1"/>
    </source>
</evidence>
<name>A0A6J5USY7_PRUAR</name>
<protein>
    <submittedName>
        <fullName evidence="1">Uncharacterized protein</fullName>
    </submittedName>
</protein>